<dbReference type="EMBL" id="FN596006">
    <property type="protein sequence ID" value="CBI32520.3"/>
    <property type="molecule type" value="Genomic_DNA"/>
</dbReference>
<dbReference type="Proteomes" id="UP000009183">
    <property type="component" value="Chromosome 3"/>
</dbReference>
<protein>
    <submittedName>
        <fullName evidence="1">Uncharacterized protein</fullName>
    </submittedName>
</protein>
<evidence type="ECO:0000313" key="2">
    <source>
        <dbReference type="Proteomes" id="UP000009183"/>
    </source>
</evidence>
<organism evidence="1 2">
    <name type="scientific">Vitis vinifera</name>
    <name type="common">Grape</name>
    <dbReference type="NCBI Taxonomy" id="29760"/>
    <lineage>
        <taxon>Eukaryota</taxon>
        <taxon>Viridiplantae</taxon>
        <taxon>Streptophyta</taxon>
        <taxon>Embryophyta</taxon>
        <taxon>Tracheophyta</taxon>
        <taxon>Spermatophyta</taxon>
        <taxon>Magnoliopsida</taxon>
        <taxon>eudicotyledons</taxon>
        <taxon>Gunneridae</taxon>
        <taxon>Pentapetalae</taxon>
        <taxon>rosids</taxon>
        <taxon>Vitales</taxon>
        <taxon>Vitaceae</taxon>
        <taxon>Viteae</taxon>
        <taxon>Vitis</taxon>
    </lineage>
</organism>
<evidence type="ECO:0000313" key="1">
    <source>
        <dbReference type="EMBL" id="CBI32520.3"/>
    </source>
</evidence>
<proteinExistence type="predicted"/>
<reference evidence="2" key="1">
    <citation type="journal article" date="2007" name="Nature">
        <title>The grapevine genome sequence suggests ancestral hexaploidization in major angiosperm phyla.</title>
        <authorList>
            <consortium name="The French-Italian Public Consortium for Grapevine Genome Characterization."/>
            <person name="Jaillon O."/>
            <person name="Aury J.-M."/>
            <person name="Noel B."/>
            <person name="Policriti A."/>
            <person name="Clepet C."/>
            <person name="Casagrande A."/>
            <person name="Choisne N."/>
            <person name="Aubourg S."/>
            <person name="Vitulo N."/>
            <person name="Jubin C."/>
            <person name="Vezzi A."/>
            <person name="Legeai F."/>
            <person name="Hugueney P."/>
            <person name="Dasilva C."/>
            <person name="Horner D."/>
            <person name="Mica E."/>
            <person name="Jublot D."/>
            <person name="Poulain J."/>
            <person name="Bruyere C."/>
            <person name="Billault A."/>
            <person name="Segurens B."/>
            <person name="Gouyvenoux M."/>
            <person name="Ugarte E."/>
            <person name="Cattonaro F."/>
            <person name="Anthouard V."/>
            <person name="Vico V."/>
            <person name="Del Fabbro C."/>
            <person name="Alaux M."/>
            <person name="Di Gaspero G."/>
            <person name="Dumas V."/>
            <person name="Felice N."/>
            <person name="Paillard S."/>
            <person name="Juman I."/>
            <person name="Moroldo M."/>
            <person name="Scalabrin S."/>
            <person name="Canaguier A."/>
            <person name="Le Clainche I."/>
            <person name="Malacrida G."/>
            <person name="Durand E."/>
            <person name="Pesole G."/>
            <person name="Laucou V."/>
            <person name="Chatelet P."/>
            <person name="Merdinoglu D."/>
            <person name="Delledonne M."/>
            <person name="Pezzotti M."/>
            <person name="Lecharny A."/>
            <person name="Scarpelli C."/>
            <person name="Artiguenave F."/>
            <person name="Pe M.E."/>
            <person name="Valle G."/>
            <person name="Morgante M."/>
            <person name="Caboche M."/>
            <person name="Adam-Blondon A.-F."/>
            <person name="Weissenbach J."/>
            <person name="Quetier F."/>
            <person name="Wincker P."/>
        </authorList>
    </citation>
    <scope>NUCLEOTIDE SEQUENCE [LARGE SCALE GENOMIC DNA]</scope>
    <source>
        <strain evidence="2">cv. Pinot noir / PN40024</strain>
    </source>
</reference>
<dbReference type="InParanoid" id="D7TPU7"/>
<sequence>MMANSLVVILTPSLRALARTLYELAMTQQLSLLHGPSLFY</sequence>
<gene>
    <name evidence="1" type="ordered locus">VIT_03s0063g01720</name>
</gene>
<name>D7TPU7_VITVI</name>
<dbReference type="PaxDb" id="29760-VIT_03s0063g01720.t01"/>
<accession>D7TPU7</accession>
<dbReference type="HOGENOM" id="CLU_3300420_0_0_1"/>
<keyword evidence="2" id="KW-1185">Reference proteome</keyword>
<dbReference type="AlphaFoldDB" id="D7TPU7"/>